<dbReference type="AlphaFoldDB" id="A0A6C0P8Y2"/>
<gene>
    <name evidence="1" type="ORF">GZH47_11275</name>
</gene>
<evidence type="ECO:0000313" key="1">
    <source>
        <dbReference type="EMBL" id="QHW35037.1"/>
    </source>
</evidence>
<protein>
    <submittedName>
        <fullName evidence="1">Uncharacterized protein</fullName>
    </submittedName>
</protein>
<reference evidence="1 2" key="1">
    <citation type="submission" date="2020-02" db="EMBL/GenBank/DDBJ databases">
        <title>Paenibacillus sp. nov., isolated from rhizosphere soil of tomato.</title>
        <authorList>
            <person name="Weon H.-Y."/>
            <person name="Lee S.A."/>
        </authorList>
    </citation>
    <scope>NUCLEOTIDE SEQUENCE [LARGE SCALE GENOMIC DNA]</scope>
    <source>
        <strain evidence="1 2">14171R-81</strain>
    </source>
</reference>
<proteinExistence type="predicted"/>
<evidence type="ECO:0000313" key="2">
    <source>
        <dbReference type="Proteomes" id="UP000479114"/>
    </source>
</evidence>
<sequence>MVVPSLTKAGEHFIKQLMAKGVPFTAVTNSAAERQRLSKLGARSILLVNTIDADEWQSPDFPVGKVFLFESSLSLCCRYLRMVRQWTDRTVHVITSRTNGRLIYKSLGADQITHSQTGSVAFLLDAHNTAVYGKS</sequence>
<name>A0A6C0P8Y2_9BACL</name>
<organism evidence="1 2">
    <name type="scientific">Paenibacillus rhizovicinus</name>
    <dbReference type="NCBI Taxonomy" id="2704463"/>
    <lineage>
        <taxon>Bacteria</taxon>
        <taxon>Bacillati</taxon>
        <taxon>Bacillota</taxon>
        <taxon>Bacilli</taxon>
        <taxon>Bacillales</taxon>
        <taxon>Paenibacillaceae</taxon>
        <taxon>Paenibacillus</taxon>
    </lineage>
</organism>
<dbReference type="Proteomes" id="UP000479114">
    <property type="component" value="Chromosome"/>
</dbReference>
<dbReference type="EMBL" id="CP048286">
    <property type="protein sequence ID" value="QHW35037.1"/>
    <property type="molecule type" value="Genomic_DNA"/>
</dbReference>
<dbReference type="KEGG" id="prz:GZH47_11275"/>
<accession>A0A6C0P8Y2</accession>
<keyword evidence="2" id="KW-1185">Reference proteome</keyword>